<keyword evidence="2" id="KW-1185">Reference proteome</keyword>
<comment type="caution">
    <text evidence="1">The sequence shown here is derived from an EMBL/GenBank/DDBJ whole genome shotgun (WGS) entry which is preliminary data.</text>
</comment>
<dbReference type="InterPro" id="IPR007750">
    <property type="entry name" value="DUF674"/>
</dbReference>
<reference evidence="1" key="1">
    <citation type="submission" date="2020-01" db="EMBL/GenBank/DDBJ databases">
        <authorList>
            <person name="Mishra B."/>
        </authorList>
    </citation>
    <scope>NUCLEOTIDE SEQUENCE [LARGE SCALE GENOMIC DNA]</scope>
</reference>
<dbReference type="AlphaFoldDB" id="A0A6D2KMV4"/>
<dbReference type="PANTHER" id="PTHR33103:SF115">
    <property type="entry name" value="DUF674 FAMILY PROTEIN"/>
    <property type="match status" value="1"/>
</dbReference>
<evidence type="ECO:0008006" key="3">
    <source>
        <dbReference type="Google" id="ProtNLM"/>
    </source>
</evidence>
<sequence length="476" mass="53227">MGGTDFSEEPTFRLKLLVDKEKNKVVLAEVGKDFVDVLFSFLLLPMGTIVRLLRKHHENQKSQTAATTIGCFNNLYKSVVDMSNDNFLTEACKDILLYPIHAKERPCKRLKLNIDDTTTKYYRCPDLGNSQSCSKAYSNFCSLKCVCGKFMEQEIKVRDGVLTEIFVSDKKSFIILDNMKVRFNSIALTLKSLRELGYTDLDKLDEMLVDVGHKEVLALLECLFSADTPLTDAFLMKRKSCIITRTHNMPSLATVQDGGKAESNEILSVTVFVRKQDKKVLYAESGQDFVDLLLMFLAVPLESVWGISGNNIELGCIENFCKSMRSLSSSQATNASTCISKLPWNYSFQAPLLGVCSKLDPPLWTLKINSQSYDLKMMYPNYDGSEESTIQGSNGLLKRGTTYMISDDLTISATNSSSTICILKKWNVDLDDIEEHVIDISKKEAIGLLRASLMTSTALTTALGSLLLKKPKKEKP</sequence>
<name>A0A6D2KMV4_9BRAS</name>
<evidence type="ECO:0000313" key="1">
    <source>
        <dbReference type="EMBL" id="CAA7053631.1"/>
    </source>
</evidence>
<dbReference type="Pfam" id="PF05056">
    <property type="entry name" value="DUF674"/>
    <property type="match status" value="1"/>
</dbReference>
<dbReference type="PANTHER" id="PTHR33103">
    <property type="entry name" value="OS01G0153900 PROTEIN"/>
    <property type="match status" value="1"/>
</dbReference>
<dbReference type="Proteomes" id="UP000467841">
    <property type="component" value="Unassembled WGS sequence"/>
</dbReference>
<gene>
    <name evidence="1" type="ORF">MERR_LOCUS40867</name>
</gene>
<accession>A0A6D2KMV4</accession>
<protein>
    <recommendedName>
        <fullName evidence="3">DUF674 domain-containing protein</fullName>
    </recommendedName>
</protein>
<dbReference type="EMBL" id="CACVBM020001540">
    <property type="protein sequence ID" value="CAA7053631.1"/>
    <property type="molecule type" value="Genomic_DNA"/>
</dbReference>
<proteinExistence type="predicted"/>
<evidence type="ECO:0000313" key="2">
    <source>
        <dbReference type="Proteomes" id="UP000467841"/>
    </source>
</evidence>
<dbReference type="OrthoDB" id="1110149at2759"/>
<organism evidence="1 2">
    <name type="scientific">Microthlaspi erraticum</name>
    <dbReference type="NCBI Taxonomy" id="1685480"/>
    <lineage>
        <taxon>Eukaryota</taxon>
        <taxon>Viridiplantae</taxon>
        <taxon>Streptophyta</taxon>
        <taxon>Embryophyta</taxon>
        <taxon>Tracheophyta</taxon>
        <taxon>Spermatophyta</taxon>
        <taxon>Magnoliopsida</taxon>
        <taxon>eudicotyledons</taxon>
        <taxon>Gunneridae</taxon>
        <taxon>Pentapetalae</taxon>
        <taxon>rosids</taxon>
        <taxon>malvids</taxon>
        <taxon>Brassicales</taxon>
        <taxon>Brassicaceae</taxon>
        <taxon>Coluteocarpeae</taxon>
        <taxon>Microthlaspi</taxon>
    </lineage>
</organism>